<evidence type="ECO:0000256" key="9">
    <source>
        <dbReference type="SAM" id="MobiDB-lite"/>
    </source>
</evidence>
<dbReference type="GO" id="GO:0016233">
    <property type="term" value="P:telomere capping"/>
    <property type="evidence" value="ECO:0007669"/>
    <property type="project" value="TreeGrafter"/>
</dbReference>
<keyword evidence="7" id="KW-0238">DNA-binding</keyword>
<protein>
    <recommendedName>
        <fullName evidence="4">Protection of telomeres protein 1</fullName>
    </recommendedName>
</protein>
<evidence type="ECO:0000313" key="11">
    <source>
        <dbReference type="EMBL" id="PFX20889.1"/>
    </source>
</evidence>
<evidence type="ECO:0000256" key="3">
    <source>
        <dbReference type="ARBA" id="ARBA00008442"/>
    </source>
</evidence>
<evidence type="ECO:0000256" key="8">
    <source>
        <dbReference type="ARBA" id="ARBA00023242"/>
    </source>
</evidence>
<dbReference type="Gene3D" id="2.40.50.140">
    <property type="entry name" value="Nucleic acid-binding proteins"/>
    <property type="match status" value="2"/>
</dbReference>
<evidence type="ECO:0000256" key="5">
    <source>
        <dbReference type="ARBA" id="ARBA00022454"/>
    </source>
</evidence>
<dbReference type="InterPro" id="IPR012340">
    <property type="entry name" value="NA-bd_OB-fold"/>
</dbReference>
<dbReference type="AlphaFoldDB" id="A0A2B4RVM9"/>
<feature type="region of interest" description="Disordered" evidence="9">
    <location>
        <begin position="422"/>
        <end position="446"/>
    </location>
</feature>
<keyword evidence="8" id="KW-0539">Nucleus</keyword>
<evidence type="ECO:0000256" key="4">
    <source>
        <dbReference type="ARBA" id="ARBA00015253"/>
    </source>
</evidence>
<evidence type="ECO:0000256" key="1">
    <source>
        <dbReference type="ARBA" id="ARBA00004123"/>
    </source>
</evidence>
<dbReference type="InterPro" id="IPR011564">
    <property type="entry name" value="Telomer_end-bd_POT1/Cdc13"/>
</dbReference>
<dbReference type="SMART" id="SM00976">
    <property type="entry name" value="Telo_bind"/>
    <property type="match status" value="1"/>
</dbReference>
<keyword evidence="6" id="KW-0779">Telomere</keyword>
<organism evidence="11 12">
    <name type="scientific">Stylophora pistillata</name>
    <name type="common">Smooth cauliflower coral</name>
    <dbReference type="NCBI Taxonomy" id="50429"/>
    <lineage>
        <taxon>Eukaryota</taxon>
        <taxon>Metazoa</taxon>
        <taxon>Cnidaria</taxon>
        <taxon>Anthozoa</taxon>
        <taxon>Hexacorallia</taxon>
        <taxon>Scleractinia</taxon>
        <taxon>Astrocoeniina</taxon>
        <taxon>Pocilloporidae</taxon>
        <taxon>Stylophora</taxon>
    </lineage>
</organism>
<sequence length="840" mass="91488">MAVPIGNGRYYKLFAGNSTPKRLLIAELSEPGLLSSSFIQGIVGQVFPIKSSERFGKLCKVVLREDLEKRTRKSTCATINAFLLGDLADEGERIKEGDRVVLSEVVVECSPTDEHQFQLIAWREKSQASIWVINNKGNVRANTASGNEETVANDTEDGKNLTCSADAGEAETIVHEMSGSEFDSVKETSIGQESRTRCKLKIPERKKGKFHLGPKGVTPSTSRVQRKVSDAVVMIERCDAKVTEGVSQKDEHYKLQSSAMGANKEKSSERPPTPGTHLPNIAVETAGQSVLMSQAGGAGHLSLSIQSSSPNQPSNVQCTHIELSPAGVSTRIWNGDRKAGQLRDQSQTSTVPTDLPQLMAPEPGSLSVVEGSVSAGGNRQIIDKDITQQKTDEPQICSDDTLMPDFEQEDQVFISARRRSSTLSAVNQRSPAKGLNGRPGNPGAIPHHITTVNEDVSLRTSVRSFIPEDYTPVASLLADQGSTDQGGVKRCAPNPLLDVKRLRASPGSSSLDQPVSLRGGQRTRKKSSRAAADYTVPPGYTTLANLKPETVVNIYGVVKSFKPAWKCRGTDMCSVLMITDPTAADSTSGLECVFFQQTIGRLPAVHKVGDIVRLHRIKISQYQEKLQAMSSRGFAAIVFDRDSELPVTAEMARVSSFTFSLTNEDKDTIRCLMDWCDCNPAMFPPTSFVSVAEISPDCYFDLVCQVLGVALHRTLDCVVLFVTDGTHPKCDIRECAGDEYNVVEPLGSHRSEKDGDVISVFLYGAYAEVARLIVRKGNYLIFHNLHSQVLKQGGSVCSVVDVLRPYVELCIHRGTSYGRGLTLLSDDSPEVKEIKKQLNV</sequence>
<dbReference type="PANTHER" id="PTHR14513">
    <property type="entry name" value="PROTECTION OF TELOMERES 1"/>
    <property type="match status" value="1"/>
</dbReference>
<dbReference type="EMBL" id="LSMT01000299">
    <property type="protein sequence ID" value="PFX20889.1"/>
    <property type="molecule type" value="Genomic_DNA"/>
</dbReference>
<dbReference type="SUPFAM" id="SSF50249">
    <property type="entry name" value="Nucleic acid-binding proteins"/>
    <property type="match status" value="2"/>
</dbReference>
<feature type="region of interest" description="Disordered" evidence="9">
    <location>
        <begin position="338"/>
        <end position="360"/>
    </location>
</feature>
<evidence type="ECO:0000259" key="10">
    <source>
        <dbReference type="SMART" id="SM00976"/>
    </source>
</evidence>
<dbReference type="GO" id="GO:0098505">
    <property type="term" value="F:G-rich strand telomeric DNA binding"/>
    <property type="evidence" value="ECO:0007669"/>
    <property type="project" value="TreeGrafter"/>
</dbReference>
<proteinExistence type="inferred from homology"/>
<feature type="region of interest" description="Disordered" evidence="9">
    <location>
        <begin position="249"/>
        <end position="280"/>
    </location>
</feature>
<evidence type="ECO:0000256" key="7">
    <source>
        <dbReference type="ARBA" id="ARBA00023125"/>
    </source>
</evidence>
<gene>
    <name evidence="11" type="primary">Pot1</name>
    <name evidence="11" type="ORF">AWC38_SpisGene14641</name>
</gene>
<evidence type="ECO:0000256" key="2">
    <source>
        <dbReference type="ARBA" id="ARBA00004574"/>
    </source>
</evidence>
<comment type="similarity">
    <text evidence="3">Belongs to the telombin family.</text>
</comment>
<feature type="region of interest" description="Disordered" evidence="9">
    <location>
        <begin position="503"/>
        <end position="531"/>
    </location>
</feature>
<dbReference type="Pfam" id="PF02765">
    <property type="entry name" value="POT1"/>
    <property type="match status" value="1"/>
</dbReference>
<keyword evidence="12" id="KW-1185">Reference proteome</keyword>
<keyword evidence="5" id="KW-0158">Chromosome</keyword>
<dbReference type="PANTHER" id="PTHR14513:SF0">
    <property type="entry name" value="PROTECTION OF TELOMERES PROTEIN 1"/>
    <property type="match status" value="1"/>
</dbReference>
<dbReference type="Pfam" id="PF16686">
    <property type="entry name" value="POT1PC"/>
    <property type="match status" value="1"/>
</dbReference>
<evidence type="ECO:0000313" key="12">
    <source>
        <dbReference type="Proteomes" id="UP000225706"/>
    </source>
</evidence>
<dbReference type="OrthoDB" id="2186770at2759"/>
<accession>A0A2B4RVM9</accession>
<comment type="caution">
    <text evidence="11">The sequence shown here is derived from an EMBL/GenBank/DDBJ whole genome shotgun (WGS) entry which is preliminary data.</text>
</comment>
<reference evidence="12" key="1">
    <citation type="journal article" date="2017" name="bioRxiv">
        <title>Comparative analysis of the genomes of Stylophora pistillata and Acropora digitifera provides evidence for extensive differences between species of corals.</title>
        <authorList>
            <person name="Voolstra C.R."/>
            <person name="Li Y."/>
            <person name="Liew Y.J."/>
            <person name="Baumgarten S."/>
            <person name="Zoccola D."/>
            <person name="Flot J.-F."/>
            <person name="Tambutte S."/>
            <person name="Allemand D."/>
            <person name="Aranda M."/>
        </authorList>
    </citation>
    <scope>NUCLEOTIDE SEQUENCE [LARGE SCALE GENOMIC DNA]</scope>
</reference>
<dbReference type="GO" id="GO:0000783">
    <property type="term" value="C:nuclear telomere cap complex"/>
    <property type="evidence" value="ECO:0007669"/>
    <property type="project" value="TreeGrafter"/>
</dbReference>
<dbReference type="InterPro" id="IPR028389">
    <property type="entry name" value="POT1"/>
</dbReference>
<dbReference type="GO" id="GO:0010521">
    <property type="term" value="F:telomerase inhibitor activity"/>
    <property type="evidence" value="ECO:0007669"/>
    <property type="project" value="TreeGrafter"/>
</dbReference>
<comment type="subcellular location">
    <subcellularLocation>
        <location evidence="2">Chromosome</location>
        <location evidence="2">Telomere</location>
    </subcellularLocation>
    <subcellularLocation>
        <location evidence="1">Nucleus</location>
    </subcellularLocation>
</comment>
<feature type="compositionally biased region" description="Polar residues" evidence="9">
    <location>
        <begin position="343"/>
        <end position="352"/>
    </location>
</feature>
<dbReference type="InterPro" id="IPR032042">
    <property type="entry name" value="POT1PC"/>
</dbReference>
<dbReference type="GO" id="GO:0032210">
    <property type="term" value="P:regulation of telomere maintenance via telomerase"/>
    <property type="evidence" value="ECO:0007669"/>
    <property type="project" value="TreeGrafter"/>
</dbReference>
<evidence type="ECO:0000256" key="6">
    <source>
        <dbReference type="ARBA" id="ARBA00022895"/>
    </source>
</evidence>
<dbReference type="STRING" id="50429.A0A2B4RVM9"/>
<feature type="domain" description="Telomeric single stranded DNA binding POT1/Cdc13" evidence="10">
    <location>
        <begin position="540"/>
        <end position="677"/>
    </location>
</feature>
<dbReference type="CDD" id="cd04497">
    <property type="entry name" value="hPOT1_OB1_like"/>
    <property type="match status" value="1"/>
</dbReference>
<dbReference type="Proteomes" id="UP000225706">
    <property type="component" value="Unassembled WGS sequence"/>
</dbReference>
<name>A0A2B4RVM9_STYPI</name>